<dbReference type="AlphaFoldDB" id="A0A5D6W7X6"/>
<dbReference type="Proteomes" id="UP000323646">
    <property type="component" value="Unassembled WGS sequence"/>
</dbReference>
<comment type="caution">
    <text evidence="1">The sequence shown here is derived from an EMBL/GenBank/DDBJ whole genome shotgun (WGS) entry which is preliminary data.</text>
</comment>
<evidence type="ECO:0000313" key="1">
    <source>
        <dbReference type="EMBL" id="TYZ22938.1"/>
    </source>
</evidence>
<dbReference type="RefSeq" id="WP_149171332.1">
    <property type="nucleotide sequence ID" value="NZ_VTOY01000004.1"/>
</dbReference>
<reference evidence="1 2" key="1">
    <citation type="submission" date="2019-08" db="EMBL/GenBank/DDBJ databases">
        <title>Selenomonas sp. mPRGC5 and Selenomonas sp. mPRGC8 isolated from ruminal fluid of dairy goat (Capra hircus).</title>
        <authorList>
            <person name="Poothong S."/>
            <person name="Nuengjamnong C."/>
            <person name="Tanasupawat S."/>
        </authorList>
    </citation>
    <scope>NUCLEOTIDE SEQUENCE [LARGE SCALE GENOMIC DNA]</scope>
    <source>
        <strain evidence="2">mPRGC5</strain>
    </source>
</reference>
<proteinExistence type="predicted"/>
<dbReference type="EMBL" id="VTOY01000004">
    <property type="protein sequence ID" value="TYZ22938.1"/>
    <property type="molecule type" value="Genomic_DNA"/>
</dbReference>
<evidence type="ECO:0000313" key="2">
    <source>
        <dbReference type="Proteomes" id="UP000323646"/>
    </source>
</evidence>
<accession>A0A5D6W7X6</accession>
<sequence>MSKTLDMDEANIASMIAAMEGYMEDVKEVAPAVALDHSTAALKNANKYLVALLVAVERRNMAERQTPPFSLKKGRQAPA</sequence>
<gene>
    <name evidence="1" type="ORF">FZ040_06885</name>
</gene>
<dbReference type="OrthoDB" id="3035629at2"/>
<name>A0A5D6W7X6_9FIRM</name>
<keyword evidence="2" id="KW-1185">Reference proteome</keyword>
<protein>
    <submittedName>
        <fullName evidence="1">Uncharacterized protein</fullName>
    </submittedName>
</protein>
<organism evidence="1 2">
    <name type="scientific">Selenomonas ruminis</name>
    <dbReference type="NCBI Taxonomy" id="2593411"/>
    <lineage>
        <taxon>Bacteria</taxon>
        <taxon>Bacillati</taxon>
        <taxon>Bacillota</taxon>
        <taxon>Negativicutes</taxon>
        <taxon>Selenomonadales</taxon>
        <taxon>Selenomonadaceae</taxon>
        <taxon>Selenomonas</taxon>
    </lineage>
</organism>